<dbReference type="NCBIfam" id="TIGR01657">
    <property type="entry name" value="P-ATPase-V"/>
    <property type="match status" value="1"/>
</dbReference>
<evidence type="ECO:0000259" key="14">
    <source>
        <dbReference type="Pfam" id="PF12409"/>
    </source>
</evidence>
<evidence type="ECO:0000313" key="16">
    <source>
        <dbReference type="Proteomes" id="UP000694680"/>
    </source>
</evidence>
<feature type="transmembrane region" description="Helical" evidence="11">
    <location>
        <begin position="923"/>
        <end position="940"/>
    </location>
</feature>
<evidence type="ECO:0000256" key="7">
    <source>
        <dbReference type="ARBA" id="ARBA00022842"/>
    </source>
</evidence>
<dbReference type="GO" id="GO:0046872">
    <property type="term" value="F:metal ion binding"/>
    <property type="evidence" value="ECO:0007669"/>
    <property type="project" value="UniProtKB-KW"/>
</dbReference>
<dbReference type="PANTHER" id="PTHR45630:SF12">
    <property type="entry name" value="POLYAMINE-TRANSPORTING ATPASE 13A3"/>
    <property type="match status" value="1"/>
</dbReference>
<dbReference type="InterPro" id="IPR023299">
    <property type="entry name" value="ATPase_P-typ_cyto_dom_N"/>
</dbReference>
<organism evidence="15 16">
    <name type="scientific">Gouania willdenowi</name>
    <name type="common">Blunt-snouted clingfish</name>
    <name type="synonym">Lepadogaster willdenowi</name>
    <dbReference type="NCBI Taxonomy" id="441366"/>
    <lineage>
        <taxon>Eukaryota</taxon>
        <taxon>Metazoa</taxon>
        <taxon>Chordata</taxon>
        <taxon>Craniata</taxon>
        <taxon>Vertebrata</taxon>
        <taxon>Euteleostomi</taxon>
        <taxon>Actinopterygii</taxon>
        <taxon>Neopterygii</taxon>
        <taxon>Teleostei</taxon>
        <taxon>Neoteleostei</taxon>
        <taxon>Acanthomorphata</taxon>
        <taxon>Ovalentaria</taxon>
        <taxon>Blenniimorphae</taxon>
        <taxon>Blenniiformes</taxon>
        <taxon>Gobiesocoidei</taxon>
        <taxon>Gobiesocidae</taxon>
        <taxon>Gobiesocinae</taxon>
        <taxon>Gouania</taxon>
    </lineage>
</organism>
<dbReference type="PRINTS" id="PR00119">
    <property type="entry name" value="CATATPASE"/>
</dbReference>
<dbReference type="InterPro" id="IPR044492">
    <property type="entry name" value="P_typ_ATPase_HD_dom"/>
</dbReference>
<dbReference type="FunFam" id="3.40.1110.10:FF:000018">
    <property type="entry name" value="Cation-transporting ATPase"/>
    <property type="match status" value="1"/>
</dbReference>
<dbReference type="InterPro" id="IPR047819">
    <property type="entry name" value="P5A-ATPase_N"/>
</dbReference>
<feature type="domain" description="P5B-type ATPase N-terminal" evidence="14">
    <location>
        <begin position="13"/>
        <end position="76"/>
    </location>
</feature>
<feature type="domain" description="P-type ATPase A" evidence="12">
    <location>
        <begin position="192"/>
        <end position="317"/>
    </location>
</feature>
<dbReference type="InterPro" id="IPR036412">
    <property type="entry name" value="HAD-like_sf"/>
</dbReference>
<dbReference type="InterPro" id="IPR023298">
    <property type="entry name" value="ATPase_P-typ_TM_dom_sf"/>
</dbReference>
<dbReference type="AlphaFoldDB" id="A0A8C5GR06"/>
<dbReference type="Gene3D" id="1.20.1110.10">
    <property type="entry name" value="Calcium-transporting ATPase, transmembrane domain"/>
    <property type="match status" value="1"/>
</dbReference>
<dbReference type="Pfam" id="PF13246">
    <property type="entry name" value="Cation_ATPase"/>
    <property type="match status" value="1"/>
</dbReference>
<dbReference type="FunFam" id="3.40.50.1000:FF:000045">
    <property type="entry name" value="Cation-transporting ATPase"/>
    <property type="match status" value="1"/>
</dbReference>
<comment type="similarity">
    <text evidence="2">Belongs to the cation transport ATPase (P-type) (TC 3.A.3) family. Type V subfamily.</text>
</comment>
<keyword evidence="3 11" id="KW-0812">Transmembrane</keyword>
<evidence type="ECO:0000256" key="5">
    <source>
        <dbReference type="ARBA" id="ARBA00022741"/>
    </source>
</evidence>
<dbReference type="SUPFAM" id="SSF81665">
    <property type="entry name" value="Calcium ATPase, transmembrane domain M"/>
    <property type="match status" value="1"/>
</dbReference>
<gene>
    <name evidence="15" type="primary">atp13a3</name>
</gene>
<dbReference type="SFLD" id="SFLDG00002">
    <property type="entry name" value="C1.7:_P-type_atpase_like"/>
    <property type="match status" value="1"/>
</dbReference>
<evidence type="ECO:0008006" key="17">
    <source>
        <dbReference type="Google" id="ProtNLM"/>
    </source>
</evidence>
<comment type="subcellular location">
    <subcellularLocation>
        <location evidence="1">Membrane</location>
        <topology evidence="1">Multi-pass membrane protein</topology>
    </subcellularLocation>
</comment>
<evidence type="ECO:0000256" key="4">
    <source>
        <dbReference type="ARBA" id="ARBA00022723"/>
    </source>
</evidence>
<feature type="transmembrane region" description="Helical" evidence="11">
    <location>
        <begin position="787"/>
        <end position="811"/>
    </location>
</feature>
<dbReference type="SUPFAM" id="SSF81653">
    <property type="entry name" value="Calcium ATPase, transduction domain A"/>
    <property type="match status" value="1"/>
</dbReference>
<dbReference type="Pfam" id="PF12409">
    <property type="entry name" value="P5-ATPase"/>
    <property type="match status" value="1"/>
</dbReference>
<dbReference type="SUPFAM" id="SSF56784">
    <property type="entry name" value="HAD-like"/>
    <property type="match status" value="1"/>
</dbReference>
<keyword evidence="8" id="KW-1278">Translocase</keyword>
<feature type="transmembrane region" description="Helical" evidence="11">
    <location>
        <begin position="152"/>
        <end position="173"/>
    </location>
</feature>
<dbReference type="FunFam" id="2.70.150.10:FF:000017">
    <property type="entry name" value="Cation-transporting ATPase"/>
    <property type="match status" value="1"/>
</dbReference>
<dbReference type="GO" id="GO:0006874">
    <property type="term" value="P:intracellular calcium ion homeostasis"/>
    <property type="evidence" value="ECO:0007669"/>
    <property type="project" value="TreeGrafter"/>
</dbReference>
<evidence type="ECO:0000256" key="2">
    <source>
        <dbReference type="ARBA" id="ARBA00006000"/>
    </source>
</evidence>
<keyword evidence="5" id="KW-0547">Nucleotide-binding</keyword>
<evidence type="ECO:0000256" key="10">
    <source>
        <dbReference type="ARBA" id="ARBA00023136"/>
    </source>
</evidence>
<keyword evidence="4" id="KW-0479">Metal-binding</keyword>
<feature type="transmembrane region" description="Helical" evidence="11">
    <location>
        <begin position="857"/>
        <end position="879"/>
    </location>
</feature>
<dbReference type="SFLD" id="SFLDS00003">
    <property type="entry name" value="Haloacid_Dehalogenase"/>
    <property type="match status" value="1"/>
</dbReference>
<dbReference type="InterPro" id="IPR018303">
    <property type="entry name" value="ATPase_P-typ_P_site"/>
</dbReference>
<feature type="transmembrane region" description="Helical" evidence="11">
    <location>
        <begin position="817"/>
        <end position="836"/>
    </location>
</feature>
<evidence type="ECO:0000259" key="12">
    <source>
        <dbReference type="Pfam" id="PF00122"/>
    </source>
</evidence>
<feature type="transmembrane region" description="Helical" evidence="11">
    <location>
        <begin position="325"/>
        <end position="342"/>
    </location>
</feature>
<dbReference type="InterPro" id="IPR004014">
    <property type="entry name" value="ATPase_P-typ_cation-transptr_N"/>
</dbReference>
<dbReference type="Gene3D" id="2.70.150.10">
    <property type="entry name" value="Calcium-transporting ATPase, cytoplasmic transduction domain A"/>
    <property type="match status" value="1"/>
</dbReference>
<dbReference type="SUPFAM" id="SSF81660">
    <property type="entry name" value="Metal cation-transporting ATPase, ATP-binding domain N"/>
    <property type="match status" value="1"/>
</dbReference>
<evidence type="ECO:0000256" key="11">
    <source>
        <dbReference type="SAM" id="Phobius"/>
    </source>
</evidence>
<evidence type="ECO:0000313" key="15">
    <source>
        <dbReference type="Ensembl" id="ENSGWIP00000033503.1"/>
    </source>
</evidence>
<dbReference type="CDD" id="cd07542">
    <property type="entry name" value="P-type_ATPase_cation"/>
    <property type="match status" value="1"/>
</dbReference>
<dbReference type="SFLD" id="SFLDF00027">
    <property type="entry name" value="p-type_atpase"/>
    <property type="match status" value="1"/>
</dbReference>
<dbReference type="NCBIfam" id="TIGR01494">
    <property type="entry name" value="ATPase_P-type"/>
    <property type="match status" value="2"/>
</dbReference>
<dbReference type="FunFam" id="1.20.1110.10:FF:000026">
    <property type="entry name" value="Cation-transporting ATPase"/>
    <property type="match status" value="1"/>
</dbReference>
<dbReference type="InterPro" id="IPR008250">
    <property type="entry name" value="ATPase_P-typ_transduc_dom_A_sf"/>
</dbReference>
<feature type="transmembrane region" description="Helical" evidence="11">
    <location>
        <begin position="70"/>
        <end position="90"/>
    </location>
</feature>
<dbReference type="GO" id="GO:0015662">
    <property type="term" value="F:P-type ion transporter activity"/>
    <property type="evidence" value="ECO:0007669"/>
    <property type="project" value="InterPro"/>
</dbReference>
<accession>A0A8C5GR06</accession>
<dbReference type="PANTHER" id="PTHR45630">
    <property type="entry name" value="CATION-TRANSPORTING ATPASE-RELATED"/>
    <property type="match status" value="1"/>
</dbReference>
<dbReference type="InterPro" id="IPR006544">
    <property type="entry name" value="P-type_TPase_V"/>
</dbReference>
<dbReference type="InterPro" id="IPR023214">
    <property type="entry name" value="HAD_sf"/>
</dbReference>
<protein>
    <recommendedName>
        <fullName evidence="17">Cation-transporting ATPase</fullName>
    </recommendedName>
</protein>
<evidence type="ECO:0000256" key="3">
    <source>
        <dbReference type="ARBA" id="ARBA00022692"/>
    </source>
</evidence>
<reference evidence="15" key="3">
    <citation type="submission" date="2025-09" db="UniProtKB">
        <authorList>
            <consortium name="Ensembl"/>
        </authorList>
    </citation>
    <scope>IDENTIFICATION</scope>
</reference>
<reference evidence="15" key="1">
    <citation type="submission" date="2020-06" db="EMBL/GenBank/DDBJ databases">
        <authorList>
            <consortium name="Wellcome Sanger Institute Data Sharing"/>
        </authorList>
    </citation>
    <scope>NUCLEOTIDE SEQUENCE [LARGE SCALE GENOMIC DNA]</scope>
</reference>
<dbReference type="InterPro" id="IPR001757">
    <property type="entry name" value="P_typ_ATPase"/>
</dbReference>
<dbReference type="Pfam" id="PF00122">
    <property type="entry name" value="E1-E2_ATPase"/>
    <property type="match status" value="1"/>
</dbReference>
<dbReference type="InterPro" id="IPR047821">
    <property type="entry name" value="P5B-type_ATPase"/>
</dbReference>
<keyword evidence="7" id="KW-0460">Magnesium</keyword>
<evidence type="ECO:0000259" key="13">
    <source>
        <dbReference type="Pfam" id="PF00690"/>
    </source>
</evidence>
<reference evidence="15" key="2">
    <citation type="submission" date="2025-08" db="UniProtKB">
        <authorList>
            <consortium name="Ensembl"/>
        </authorList>
    </citation>
    <scope>IDENTIFICATION</scope>
</reference>
<evidence type="ECO:0000256" key="9">
    <source>
        <dbReference type="ARBA" id="ARBA00022989"/>
    </source>
</evidence>
<keyword evidence="16" id="KW-1185">Reference proteome</keyword>
<feature type="transmembrane region" description="Helical" evidence="11">
    <location>
        <begin position="29"/>
        <end position="50"/>
    </location>
</feature>
<proteinExistence type="inferred from homology"/>
<dbReference type="PROSITE" id="PS00154">
    <property type="entry name" value="ATPASE_E1_E2"/>
    <property type="match status" value="1"/>
</dbReference>
<keyword evidence="10 11" id="KW-0472">Membrane</keyword>
<dbReference type="Proteomes" id="UP000694680">
    <property type="component" value="Chromosome 4"/>
</dbReference>
<dbReference type="GO" id="GO:0015203">
    <property type="term" value="F:polyamine transmembrane transporter activity"/>
    <property type="evidence" value="ECO:0007669"/>
    <property type="project" value="TreeGrafter"/>
</dbReference>
<evidence type="ECO:0000256" key="8">
    <source>
        <dbReference type="ARBA" id="ARBA00022967"/>
    </source>
</evidence>
<dbReference type="Ensembl" id="ENSGWIT00000036473.1">
    <property type="protein sequence ID" value="ENSGWIP00000033503.1"/>
    <property type="gene ID" value="ENSGWIG00000017228.1"/>
</dbReference>
<name>A0A8C5GR06_GOUWI</name>
<dbReference type="Gene3D" id="3.40.50.1000">
    <property type="entry name" value="HAD superfamily/HAD-like"/>
    <property type="match status" value="2"/>
</dbReference>
<keyword evidence="6" id="KW-0067">ATP-binding</keyword>
<keyword evidence="9 11" id="KW-1133">Transmembrane helix</keyword>
<dbReference type="GO" id="GO:0016887">
    <property type="term" value="F:ATP hydrolysis activity"/>
    <property type="evidence" value="ECO:0007669"/>
    <property type="project" value="InterPro"/>
</dbReference>
<dbReference type="Gene3D" id="3.40.1110.10">
    <property type="entry name" value="Calcium-transporting ATPase, cytoplasmic domain N"/>
    <property type="match status" value="1"/>
</dbReference>
<dbReference type="GO" id="GO:0031902">
    <property type="term" value="C:late endosome membrane"/>
    <property type="evidence" value="ECO:0007669"/>
    <property type="project" value="TreeGrafter"/>
</dbReference>
<dbReference type="GO" id="GO:0019829">
    <property type="term" value="F:ATPase-coupled monoatomic cation transmembrane transporter activity"/>
    <property type="evidence" value="ECO:0007669"/>
    <property type="project" value="InterPro"/>
</dbReference>
<sequence>MEKEDIKLLNKGEEEEMDLQGYRLCRWRLALVGFGVICTGGFLLLLLYWMPEWCVKSTCTRTTARDAEVVLLRSTVGLNISPLCQTAIFLPRMDSTGEAGVYLTKYRRLFFGVNEIAVKVPSVFKLLIKEVLNPFYIFQLFSVILWSADEYYYYAMAIVFMSVISIATSLYTIKKQYVMLRDMVAAHSIVRVSVCRANNDIDEILSTDLVPGDVIVIPSNGTIMPCDAVLVSGTCIVNESMLTGESVPVTKTNLTNPGPAEMGVETDGAYNTEEHKRHTLFCGTDVIQTRFYTGELVKAVVVRTGFSTAKGQLVRSILYPKPTDFKLYHDAYLFLLCLTIIIESLDIITITVPPALPAAMTAGIVYAQRRLRNLGIFCISPQRINICGQINLVCFDKTGTLTEDGLDLWGVQRNLVKSQFVACMATCHSLTKIEGQLSGDPLDLKMFEATAWVSWLNCNKMPFVALCTSMLQSVYEIGIVRQFPFSSALQRMSVVARLLGEKRMDAYMKGAPEVVASLCRRDSVPVNFPKVLEGYTKQGFRVIALAHRRLESKLTWDHIEANMEFLGLIIMQNKLKAETPAVLQDLHRANIRTVMVTGDNMLTAISVARDCGMIPPEDTVIIADALPPHDGHTAKITWRYTDKPSKTTHLEVKPLCCCQQNDINHFKIDEPKTQELYHFAMSGKTFAVIAEHFPDMLQKLVLHGTVFARMAPDQKTQLIEALQGVDYFVGMCGDGANDCGALKRAHGGISLSELEASVASPFTSKTPNISCVPSLIREGRAALMTSFCVFKFMALYSIIQYISVTLLYSILSNLGDFQFLFIDIAIILVIVFTMSLNPAWKELVSRRPPSGLISGPLLFSVLTQILICLGFQVITFLWVQQQPWYTVWKPYTDVCNRLANVNESDYNNTEVDDHNIKNFENTSLFYVSAFQYLIIAIVFSKGKPFRQPSYKNCKKNFPIP</sequence>
<dbReference type="GO" id="GO:0005524">
    <property type="term" value="F:ATP binding"/>
    <property type="evidence" value="ECO:0007669"/>
    <property type="project" value="UniProtKB-KW"/>
</dbReference>
<dbReference type="InterPro" id="IPR059000">
    <property type="entry name" value="ATPase_P-type_domA"/>
</dbReference>
<feature type="domain" description="Cation-transporting P-type ATPase N-terminal" evidence="13">
    <location>
        <begin position="107"/>
        <end position="146"/>
    </location>
</feature>
<evidence type="ECO:0000256" key="1">
    <source>
        <dbReference type="ARBA" id="ARBA00004141"/>
    </source>
</evidence>
<evidence type="ECO:0000256" key="6">
    <source>
        <dbReference type="ARBA" id="ARBA00022840"/>
    </source>
</evidence>
<dbReference type="Pfam" id="PF00690">
    <property type="entry name" value="Cation_ATPase_N"/>
    <property type="match status" value="1"/>
</dbReference>